<keyword evidence="1" id="KW-0677">Repeat</keyword>
<keyword evidence="2 3" id="KW-0040">ANK repeat</keyword>
<dbReference type="InterPro" id="IPR002110">
    <property type="entry name" value="Ankyrin_rpt"/>
</dbReference>
<feature type="repeat" description="ANK" evidence="3">
    <location>
        <begin position="252"/>
        <end position="284"/>
    </location>
</feature>
<dbReference type="Gene3D" id="1.25.40.20">
    <property type="entry name" value="Ankyrin repeat-containing domain"/>
    <property type="match status" value="7"/>
</dbReference>
<feature type="repeat" description="ANK" evidence="3">
    <location>
        <begin position="624"/>
        <end position="656"/>
    </location>
</feature>
<evidence type="ECO:0000256" key="2">
    <source>
        <dbReference type="ARBA" id="ARBA00023043"/>
    </source>
</evidence>
<evidence type="ECO:0000256" key="4">
    <source>
        <dbReference type="SAM" id="MobiDB-lite"/>
    </source>
</evidence>
<gene>
    <name evidence="6" type="ORF">TH68_09465</name>
</gene>
<dbReference type="Proteomes" id="UP000035054">
    <property type="component" value="Unassembled WGS sequence"/>
</dbReference>
<evidence type="ECO:0000313" key="7">
    <source>
        <dbReference type="Proteomes" id="UP000035054"/>
    </source>
</evidence>
<feature type="repeat" description="ANK" evidence="3">
    <location>
        <begin position="376"/>
        <end position="408"/>
    </location>
</feature>
<comment type="caution">
    <text evidence="6">The sequence shown here is derived from an EMBL/GenBank/DDBJ whole genome shotgun (WGS) entry which is preliminary data.</text>
</comment>
<feature type="repeat" description="ANK" evidence="3">
    <location>
        <begin position="690"/>
        <end position="722"/>
    </location>
</feature>
<dbReference type="AlphaFoldDB" id="A0A6N3X9N1"/>
<accession>A0A6N3X9N1</accession>
<feature type="compositionally biased region" description="Polar residues" evidence="4">
    <location>
        <begin position="25"/>
        <end position="36"/>
    </location>
</feature>
<feature type="repeat" description="ANK" evidence="3">
    <location>
        <begin position="657"/>
        <end position="689"/>
    </location>
</feature>
<evidence type="ECO:0000256" key="3">
    <source>
        <dbReference type="PROSITE-ProRule" id="PRU00023"/>
    </source>
</evidence>
<dbReference type="Pfam" id="PF12796">
    <property type="entry name" value="Ank_2"/>
    <property type="match status" value="5"/>
</dbReference>
<feature type="signal peptide" evidence="5">
    <location>
        <begin position="1"/>
        <end position="23"/>
    </location>
</feature>
<dbReference type="PANTHER" id="PTHR24171:SF10">
    <property type="entry name" value="ANKYRIN REPEAT DOMAIN-CONTAINING PROTEIN 29-LIKE"/>
    <property type="match status" value="1"/>
</dbReference>
<feature type="repeat" description="ANK" evidence="3">
    <location>
        <begin position="501"/>
        <end position="539"/>
    </location>
</feature>
<dbReference type="Pfam" id="PF00023">
    <property type="entry name" value="Ank"/>
    <property type="match status" value="3"/>
</dbReference>
<feature type="repeat" description="ANK" evidence="3">
    <location>
        <begin position="578"/>
        <end position="618"/>
    </location>
</feature>
<name>A0A6N3X9N1_9SYNE</name>
<feature type="region of interest" description="Disordered" evidence="4">
    <location>
        <begin position="25"/>
        <end position="72"/>
    </location>
</feature>
<dbReference type="PROSITE" id="PS51257">
    <property type="entry name" value="PROKAR_LIPOPROTEIN"/>
    <property type="match status" value="1"/>
</dbReference>
<dbReference type="PROSITE" id="PS50088">
    <property type="entry name" value="ANK_REPEAT"/>
    <property type="match status" value="13"/>
</dbReference>
<dbReference type="SUPFAM" id="SSF48403">
    <property type="entry name" value="Ankyrin repeat"/>
    <property type="match status" value="2"/>
</dbReference>
<keyword evidence="5" id="KW-0732">Signal</keyword>
<feature type="repeat" description="ANK" evidence="3">
    <location>
        <begin position="546"/>
        <end position="578"/>
    </location>
</feature>
<dbReference type="InterPro" id="IPR036770">
    <property type="entry name" value="Ankyrin_rpt-contain_sf"/>
</dbReference>
<feature type="repeat" description="ANK" evidence="3">
    <location>
        <begin position="103"/>
        <end position="135"/>
    </location>
</feature>
<sequence>MLQRQHILSLATVLAFAIPLGSACSSRGAQPSSVPEQLTEAPRQEPLEHNNGNGAPAQPLLAIESSPPAPSRLHWAAEAGDLEQVKQLLDQGWDDQIDRKHSRGFSSLHEAARNGHADVVAVFMEAGADPNDTTAYGETSLHLAAETGSAEVCKVLLEAGADPALLDQGDTTAMGVAIREGHTDVVRFFAETVVPDSSNDLRISSGDLYGAALHGHTEIMEILLKALDSYYSSYYGRLDIIQGTHITRGTVDHDTPLHVAAANGHSEVAKLLVQAGAFLMAENNHDQTPFDLAKEQGHADLAQMLKQSVQLFEAVENGDGEQASQLLAMDAQVDAIYDSNFGTPLHLAILAGQTDMAQLLVEAGANVNARYPWDSYNDTPLILAAAAGHTDMVKLLIDAGAELDARAAGGIHPLVTAIALGTSADWSESVAAGQFRQMPTFRAPTGHPNQEPARLLIQAGADPNNSSRFGTPVYHAIENGATELVNLLIQAGLDVNAADHFNSTPLHQAVSSHHDDHQAAVHIAEALINAGANVNPKPNTPNTFLPSGTPLSLAVGGSNVAMVKLLIQHGANVNAKGRFDTPLHVVARSGIFDQSVDVKLDIAQALIEAGADVNAKDTNYQGDSDNTPLHLAIHAGHGDLAKLLIASGADVQARNHAGNPPVQVAAFAGLPEVIKLLIEAGSPVNLQDHVGDTPLHDAALQGQVEAAQVLIAAGADVQAVNNAGRTPLNLANQNGHENVAAVLKAAGR</sequence>
<reference evidence="6 7" key="1">
    <citation type="submission" date="2015-01" db="EMBL/GenBank/DDBJ databases">
        <title>Lifestyle Evolution in Cyanobacterial Symbionts of Sponges.</title>
        <authorList>
            <person name="Burgsdorf I."/>
            <person name="Slaby B.M."/>
            <person name="Handley K.M."/>
            <person name="Haber M."/>
            <person name="Blom J."/>
            <person name="Marshall C.W."/>
            <person name="Gilbert J.A."/>
            <person name="Hentschel U."/>
            <person name="Steindler L."/>
        </authorList>
    </citation>
    <scope>NUCLEOTIDE SEQUENCE [LARGE SCALE GENOMIC DNA]</scope>
    <source>
        <strain evidence="6">142</strain>
    </source>
</reference>
<dbReference type="PRINTS" id="PR01415">
    <property type="entry name" value="ANKYRIN"/>
</dbReference>
<protein>
    <submittedName>
        <fullName evidence="6">Uncharacterized protein</fullName>
    </submittedName>
</protein>
<feature type="repeat" description="ANK" evidence="3">
    <location>
        <begin position="136"/>
        <end position="168"/>
    </location>
</feature>
<dbReference type="PROSITE" id="PS50297">
    <property type="entry name" value="ANK_REP_REGION"/>
    <property type="match status" value="13"/>
</dbReference>
<feature type="repeat" description="ANK" evidence="3">
    <location>
        <begin position="468"/>
        <end position="500"/>
    </location>
</feature>
<organism evidence="6 7">
    <name type="scientific">Candidatus Synechococcus spongiarum 142</name>
    <dbReference type="NCBI Taxonomy" id="1608213"/>
    <lineage>
        <taxon>Bacteria</taxon>
        <taxon>Bacillati</taxon>
        <taxon>Cyanobacteriota</taxon>
        <taxon>Cyanophyceae</taxon>
        <taxon>Synechococcales</taxon>
        <taxon>Synechococcaceae</taxon>
        <taxon>Synechococcus</taxon>
    </lineage>
</organism>
<feature type="chain" id="PRO_5026773512" evidence="5">
    <location>
        <begin position="24"/>
        <end position="748"/>
    </location>
</feature>
<dbReference type="PANTHER" id="PTHR24171">
    <property type="entry name" value="ANKYRIN REPEAT DOMAIN-CONTAINING PROTEIN 39-RELATED"/>
    <property type="match status" value="1"/>
</dbReference>
<feature type="repeat" description="ANK" evidence="3">
    <location>
        <begin position="723"/>
        <end position="748"/>
    </location>
</feature>
<dbReference type="SMART" id="SM00248">
    <property type="entry name" value="ANK"/>
    <property type="match status" value="16"/>
</dbReference>
<evidence type="ECO:0000313" key="6">
    <source>
        <dbReference type="EMBL" id="KKZ11036.1"/>
    </source>
</evidence>
<feature type="repeat" description="ANK" evidence="3">
    <location>
        <begin position="340"/>
        <end position="372"/>
    </location>
</feature>
<evidence type="ECO:0000256" key="1">
    <source>
        <dbReference type="ARBA" id="ARBA00022737"/>
    </source>
</evidence>
<dbReference type="EMBL" id="JXUO01000294">
    <property type="protein sequence ID" value="KKZ11036.1"/>
    <property type="molecule type" value="Genomic_DNA"/>
</dbReference>
<proteinExistence type="predicted"/>
<evidence type="ECO:0000256" key="5">
    <source>
        <dbReference type="SAM" id="SignalP"/>
    </source>
</evidence>